<keyword evidence="3" id="KW-1185">Reference proteome</keyword>
<organism evidence="2 3">
    <name type="scientific">Collybiopsis confluens</name>
    <dbReference type="NCBI Taxonomy" id="2823264"/>
    <lineage>
        <taxon>Eukaryota</taxon>
        <taxon>Fungi</taxon>
        <taxon>Dikarya</taxon>
        <taxon>Basidiomycota</taxon>
        <taxon>Agaricomycotina</taxon>
        <taxon>Agaricomycetes</taxon>
        <taxon>Agaricomycetidae</taxon>
        <taxon>Agaricales</taxon>
        <taxon>Marasmiineae</taxon>
        <taxon>Omphalotaceae</taxon>
        <taxon>Collybiopsis</taxon>
    </lineage>
</organism>
<gene>
    <name evidence="2" type="ORF">D9757_005535</name>
</gene>
<proteinExistence type="predicted"/>
<dbReference type="EMBL" id="JAACJN010000038">
    <property type="protein sequence ID" value="KAF5385633.1"/>
    <property type="molecule type" value="Genomic_DNA"/>
</dbReference>
<accession>A0A8H5HLL5</accession>
<feature type="transmembrane region" description="Helical" evidence="1">
    <location>
        <begin position="58"/>
        <end position="78"/>
    </location>
</feature>
<dbReference type="Proteomes" id="UP000518752">
    <property type="component" value="Unassembled WGS sequence"/>
</dbReference>
<feature type="transmembrane region" description="Helical" evidence="1">
    <location>
        <begin position="137"/>
        <end position="159"/>
    </location>
</feature>
<evidence type="ECO:0000313" key="2">
    <source>
        <dbReference type="EMBL" id="KAF5385633.1"/>
    </source>
</evidence>
<dbReference type="AlphaFoldDB" id="A0A8H5HLL5"/>
<evidence type="ECO:0000313" key="3">
    <source>
        <dbReference type="Proteomes" id="UP000518752"/>
    </source>
</evidence>
<protein>
    <submittedName>
        <fullName evidence="2">Uncharacterized protein</fullName>
    </submittedName>
</protein>
<feature type="transmembrane region" description="Helical" evidence="1">
    <location>
        <begin position="99"/>
        <end position="125"/>
    </location>
</feature>
<sequence length="168" mass="19122">MASYPHLDIALPLRRCQCTELIQSTFVFTSTSSAPLPLYRSVQHNPVSPQTGSTLKHWVVLIAFAHTWLTLLHLFTIVSSGHTNACDGHTDNDIPTMTWAAIAVMTFATILLVLAFGHCLLAFGIKQDFERWGHFLHLYRVVSFILSSWFLLLWIIDLFEGRIEIVRR</sequence>
<dbReference type="OrthoDB" id="2914221at2759"/>
<evidence type="ECO:0000256" key="1">
    <source>
        <dbReference type="SAM" id="Phobius"/>
    </source>
</evidence>
<keyword evidence="1" id="KW-0472">Membrane</keyword>
<comment type="caution">
    <text evidence="2">The sequence shown here is derived from an EMBL/GenBank/DDBJ whole genome shotgun (WGS) entry which is preliminary data.</text>
</comment>
<keyword evidence="1" id="KW-1133">Transmembrane helix</keyword>
<keyword evidence="1" id="KW-0812">Transmembrane</keyword>
<reference evidence="2 3" key="1">
    <citation type="journal article" date="2020" name="ISME J.">
        <title>Uncovering the hidden diversity of litter-decomposition mechanisms in mushroom-forming fungi.</title>
        <authorList>
            <person name="Floudas D."/>
            <person name="Bentzer J."/>
            <person name="Ahren D."/>
            <person name="Johansson T."/>
            <person name="Persson P."/>
            <person name="Tunlid A."/>
        </authorList>
    </citation>
    <scope>NUCLEOTIDE SEQUENCE [LARGE SCALE GENOMIC DNA]</scope>
    <source>
        <strain evidence="2 3">CBS 406.79</strain>
    </source>
</reference>
<name>A0A8H5HLL5_9AGAR</name>